<name>A0AA43U8X5_9ACTN</name>
<evidence type="ECO:0000313" key="1">
    <source>
        <dbReference type="EMBL" id="MDO4841635.1"/>
    </source>
</evidence>
<proteinExistence type="predicted"/>
<keyword evidence="2" id="KW-1185">Reference proteome</keyword>
<organism evidence="1 2">
    <name type="scientific">Phoenicibacter congonensis</name>
    <dbReference type="NCBI Taxonomy" id="1944646"/>
    <lineage>
        <taxon>Bacteria</taxon>
        <taxon>Bacillati</taxon>
        <taxon>Actinomycetota</taxon>
        <taxon>Coriobacteriia</taxon>
        <taxon>Eggerthellales</taxon>
        <taxon>Eggerthellaceae</taxon>
        <taxon>Phoenicibacter</taxon>
    </lineage>
</organism>
<dbReference type="EMBL" id="JAUMVS010000035">
    <property type="protein sequence ID" value="MDO4841635.1"/>
    <property type="molecule type" value="Genomic_DNA"/>
</dbReference>
<dbReference type="AlphaFoldDB" id="A0AA43U8X5"/>
<sequence length="96" mass="11057">MMEHWKFANLIPGPVGDALDKHFAERGWVLERRTDSGEVGYQVYFGADVQVDNLYECGFPHLYDEEMTVDFAEEFYRQHISTSDQTHSLRIDGGAL</sequence>
<comment type="caution">
    <text evidence="1">The sequence shown here is derived from an EMBL/GenBank/DDBJ whole genome shotgun (WGS) entry which is preliminary data.</text>
</comment>
<accession>A0AA43U8X5</accession>
<protein>
    <submittedName>
        <fullName evidence="1">Uncharacterized protein</fullName>
    </submittedName>
</protein>
<reference evidence="1" key="1">
    <citation type="submission" date="2023-07" db="EMBL/GenBank/DDBJ databases">
        <title>Between Cages and Wild: Unraveling the Impact of Captivity on Animal Microbiomes and Antimicrobial Resistance.</title>
        <authorList>
            <person name="Schmartz G.P."/>
            <person name="Rehner J."/>
            <person name="Schuff M.J."/>
            <person name="Becker S.L."/>
            <person name="Kravczyk M."/>
            <person name="Gurevich A."/>
            <person name="Francke R."/>
            <person name="Mueller R."/>
            <person name="Keller V."/>
            <person name="Keller A."/>
        </authorList>
    </citation>
    <scope>NUCLEOTIDE SEQUENCE</scope>
    <source>
        <strain evidence="1">S12M_St_49</strain>
    </source>
</reference>
<gene>
    <name evidence="1" type="ORF">Q3982_03045</name>
</gene>
<dbReference type="Proteomes" id="UP001168575">
    <property type="component" value="Unassembled WGS sequence"/>
</dbReference>
<evidence type="ECO:0000313" key="2">
    <source>
        <dbReference type="Proteomes" id="UP001168575"/>
    </source>
</evidence>